<evidence type="ECO:0000259" key="6">
    <source>
        <dbReference type="Pfam" id="PF07715"/>
    </source>
</evidence>
<dbReference type="Gene3D" id="2.60.40.1120">
    <property type="entry name" value="Carboxypeptidase-like, regulatory domain"/>
    <property type="match status" value="1"/>
</dbReference>
<dbReference type="InterPro" id="IPR008969">
    <property type="entry name" value="CarboxyPept-like_regulatory"/>
</dbReference>
<dbReference type="InterPro" id="IPR041700">
    <property type="entry name" value="OMP_b-brl_3"/>
</dbReference>
<dbReference type="InterPro" id="IPR012910">
    <property type="entry name" value="Plug_dom"/>
</dbReference>
<feature type="chain" id="PRO_5012736576" description="TonB-dependent receptor" evidence="5">
    <location>
        <begin position="20"/>
        <end position="830"/>
    </location>
</feature>
<dbReference type="KEGG" id="muc:MuYL_3835"/>
<dbReference type="GO" id="GO:0009279">
    <property type="term" value="C:cell outer membrane"/>
    <property type="evidence" value="ECO:0007669"/>
    <property type="project" value="UniProtKB-SubCell"/>
</dbReference>
<feature type="signal peptide" evidence="5">
    <location>
        <begin position="1"/>
        <end position="19"/>
    </location>
</feature>
<dbReference type="RefSeq" id="WP_094571854.1">
    <property type="nucleotide sequence ID" value="NZ_CP022743.1"/>
</dbReference>
<dbReference type="InterPro" id="IPR037066">
    <property type="entry name" value="Plug_dom_sf"/>
</dbReference>
<dbReference type="InterPro" id="IPR036942">
    <property type="entry name" value="Beta-barrel_TonB_sf"/>
</dbReference>
<dbReference type="Gene3D" id="2.40.170.20">
    <property type="entry name" value="TonB-dependent receptor, beta-barrel domain"/>
    <property type="match status" value="1"/>
</dbReference>
<proteinExistence type="predicted"/>
<evidence type="ECO:0000256" key="5">
    <source>
        <dbReference type="SAM" id="SignalP"/>
    </source>
</evidence>
<accession>A0A223P125</accession>
<dbReference type="OrthoDB" id="606851at2"/>
<comment type="subcellular location">
    <subcellularLocation>
        <location evidence="1">Cell outer membrane</location>
    </subcellularLocation>
</comment>
<protein>
    <recommendedName>
        <fullName evidence="10">TonB-dependent receptor</fullName>
    </recommendedName>
</protein>
<dbReference type="EMBL" id="CP022743">
    <property type="protein sequence ID" value="ASU35720.1"/>
    <property type="molecule type" value="Genomic_DNA"/>
</dbReference>
<dbReference type="PANTHER" id="PTHR40980:SF4">
    <property type="entry name" value="TONB-DEPENDENT RECEPTOR-LIKE BETA-BARREL DOMAIN-CONTAINING PROTEIN"/>
    <property type="match status" value="1"/>
</dbReference>
<feature type="domain" description="Outer membrane protein beta-barrel" evidence="7">
    <location>
        <begin position="380"/>
        <end position="793"/>
    </location>
</feature>
<gene>
    <name evidence="8" type="ORF">MuYL_3835</name>
</gene>
<dbReference type="AlphaFoldDB" id="A0A223P125"/>
<evidence type="ECO:0000313" key="9">
    <source>
        <dbReference type="Proteomes" id="UP000215002"/>
    </source>
</evidence>
<dbReference type="Pfam" id="PF07715">
    <property type="entry name" value="Plug"/>
    <property type="match status" value="1"/>
</dbReference>
<keyword evidence="2" id="KW-0472">Membrane</keyword>
<feature type="region of interest" description="Disordered" evidence="4">
    <location>
        <begin position="802"/>
        <end position="830"/>
    </location>
</feature>
<keyword evidence="9" id="KW-1185">Reference proteome</keyword>
<dbReference type="Pfam" id="PF14905">
    <property type="entry name" value="OMP_b-brl_3"/>
    <property type="match status" value="1"/>
</dbReference>
<evidence type="ECO:0000256" key="1">
    <source>
        <dbReference type="ARBA" id="ARBA00004442"/>
    </source>
</evidence>
<dbReference type="Gene3D" id="2.170.130.10">
    <property type="entry name" value="TonB-dependent receptor, plug domain"/>
    <property type="match status" value="1"/>
</dbReference>
<dbReference type="PANTHER" id="PTHR40980">
    <property type="entry name" value="PLUG DOMAIN-CONTAINING PROTEIN"/>
    <property type="match status" value="1"/>
</dbReference>
<evidence type="ECO:0000313" key="8">
    <source>
        <dbReference type="EMBL" id="ASU35720.1"/>
    </source>
</evidence>
<evidence type="ECO:0000256" key="2">
    <source>
        <dbReference type="ARBA" id="ARBA00023136"/>
    </source>
</evidence>
<evidence type="ECO:0000259" key="7">
    <source>
        <dbReference type="Pfam" id="PF14905"/>
    </source>
</evidence>
<evidence type="ECO:0000256" key="4">
    <source>
        <dbReference type="SAM" id="MobiDB-lite"/>
    </source>
</evidence>
<evidence type="ECO:0000256" key="3">
    <source>
        <dbReference type="ARBA" id="ARBA00023237"/>
    </source>
</evidence>
<keyword evidence="3" id="KW-0998">Cell outer membrane</keyword>
<dbReference type="Pfam" id="PF13715">
    <property type="entry name" value="CarbopepD_reg_2"/>
    <property type="match status" value="1"/>
</dbReference>
<organism evidence="8 9">
    <name type="scientific">Mucilaginibacter xinganensis</name>
    <dbReference type="NCBI Taxonomy" id="1234841"/>
    <lineage>
        <taxon>Bacteria</taxon>
        <taxon>Pseudomonadati</taxon>
        <taxon>Bacteroidota</taxon>
        <taxon>Sphingobacteriia</taxon>
        <taxon>Sphingobacteriales</taxon>
        <taxon>Sphingobacteriaceae</taxon>
        <taxon>Mucilaginibacter</taxon>
    </lineage>
</organism>
<dbReference type="SUPFAM" id="SSF56935">
    <property type="entry name" value="Porins"/>
    <property type="match status" value="1"/>
</dbReference>
<reference evidence="8 9" key="1">
    <citation type="submission" date="2017-08" db="EMBL/GenBank/DDBJ databases">
        <title>Complete genome sequence of Mucilaginibacter sp. strain BJC16-A31.</title>
        <authorList>
            <consortium name="Henan University of Science and Technology"/>
            <person name="You X."/>
        </authorList>
    </citation>
    <scope>NUCLEOTIDE SEQUENCE [LARGE SCALE GENOMIC DNA]</scope>
    <source>
        <strain evidence="8 9">BJC16-A31</strain>
    </source>
</reference>
<dbReference type="Proteomes" id="UP000215002">
    <property type="component" value="Chromosome"/>
</dbReference>
<evidence type="ECO:0008006" key="10">
    <source>
        <dbReference type="Google" id="ProtNLM"/>
    </source>
</evidence>
<name>A0A223P125_9SPHI</name>
<dbReference type="SUPFAM" id="SSF49464">
    <property type="entry name" value="Carboxypeptidase regulatory domain-like"/>
    <property type="match status" value="1"/>
</dbReference>
<sequence length="830" mass="89985">MKRFYIIIAILCSFITANAQVGLGGGGSTIVGKISGNVIDSLTKKPLDYASVGLYRSGGKAPITGGITDEKGNFKLDNVKPGNYKLVISFIGYPSKTIDPVVTTASKPDNNMGIIIVSPGAKLLKEVTITGQTALIENKIDKIVYNAEKDITAAGGNATDILGKVPLVAVDINGNVSVRGDQNVRVLINGKPSGATSTSLSDVLKAIPASQIKSIEVITSPSAKYDAEGSAGIINIITKSKNVSGISGSVNTAVGTRQNNGNFNLNYNKNRFNFSANLGGNLTWPQTSITNFDQQIDLDTVHTHTTSHGTSRVTRHATNSSVSAGYEFNAFNSITSSFKLLDFNFNTNGNTSTQSATPYDNHLQQHNEFSNFDWNLDYTHKYKKEGEELDLSTQWSHGSGITDYTNTYSAVFNNIQNNLNGKNNEYTIQADYTLPISKTLKLEAGGKSIFRRINSTSNYYDDTNKSGDFTFDPSLSNIYKYNQNVFAGYTVFTVTLPKQWSVMAGVRDENTDIKGEPINATQNLSPFNQNYNTLVPSLTIQKQLNAKQTIKLAYSKRITRPSLQFLNPFVSQVNIQSQTQGNPTLDPEVSQTVELDYNSFIGTSILNISGYYKHTTNLIENIARPISVVVDGIAQGGTLTTYQNIGANNSLGGSIFGTINPIKALTIIMSVNAFTYKPDPSGVFHLEQTQNGTYIQYGGFARASLTLPKDYIAEAFVFGNSPRHTIQGTTPTFSIFGIGAKKQFMQKKLAIGVNAIEPFSEYKSFNSDLKSPGFKQSSSFQMPFRSFGLTFSYTFGKLSFSNPNAPKKGVNNDDMKQGDQGGGMGGGGGR</sequence>
<feature type="compositionally biased region" description="Gly residues" evidence="4">
    <location>
        <begin position="819"/>
        <end position="830"/>
    </location>
</feature>
<keyword evidence="5" id="KW-0732">Signal</keyword>
<feature type="domain" description="TonB-dependent receptor plug" evidence="6">
    <location>
        <begin position="151"/>
        <end position="233"/>
    </location>
</feature>